<protein>
    <submittedName>
        <fullName evidence="1">Uncharacterized protein</fullName>
    </submittedName>
</protein>
<dbReference type="OrthoDB" id="1432876at2759"/>
<feature type="non-terminal residue" evidence="1">
    <location>
        <position position="1"/>
    </location>
</feature>
<dbReference type="EMBL" id="QJKJ01005282">
    <property type="protein sequence ID" value="RDX90804.1"/>
    <property type="molecule type" value="Genomic_DNA"/>
</dbReference>
<reference evidence="1" key="1">
    <citation type="submission" date="2018-05" db="EMBL/GenBank/DDBJ databases">
        <title>Draft genome of Mucuna pruriens seed.</title>
        <authorList>
            <person name="Nnadi N.E."/>
            <person name="Vos R."/>
            <person name="Hasami M.H."/>
            <person name="Devisetty U.K."/>
            <person name="Aguiy J.C."/>
        </authorList>
    </citation>
    <scope>NUCLEOTIDE SEQUENCE [LARGE SCALE GENOMIC DNA]</scope>
    <source>
        <strain evidence="1">JCA_2017</strain>
    </source>
</reference>
<evidence type="ECO:0000313" key="2">
    <source>
        <dbReference type="Proteomes" id="UP000257109"/>
    </source>
</evidence>
<accession>A0A371GJT7</accession>
<comment type="caution">
    <text evidence="1">The sequence shown here is derived from an EMBL/GenBank/DDBJ whole genome shotgun (WGS) entry which is preliminary data.</text>
</comment>
<proteinExistence type="predicted"/>
<dbReference type="AlphaFoldDB" id="A0A371GJT7"/>
<sequence>MPIRDEFPYEQLFHITMPTPWFANIYNFVAASQFPPEVSRLYKENSEVMPNTTFGMILTYGDFALIKCIPEVEINLVLQICHAALINGLSNSATWPITKLDSRGSSNFKN</sequence>
<organism evidence="1 2">
    <name type="scientific">Mucuna pruriens</name>
    <name type="common">Velvet bean</name>
    <name type="synonym">Dolichos pruriens</name>
    <dbReference type="NCBI Taxonomy" id="157652"/>
    <lineage>
        <taxon>Eukaryota</taxon>
        <taxon>Viridiplantae</taxon>
        <taxon>Streptophyta</taxon>
        <taxon>Embryophyta</taxon>
        <taxon>Tracheophyta</taxon>
        <taxon>Spermatophyta</taxon>
        <taxon>Magnoliopsida</taxon>
        <taxon>eudicotyledons</taxon>
        <taxon>Gunneridae</taxon>
        <taxon>Pentapetalae</taxon>
        <taxon>rosids</taxon>
        <taxon>fabids</taxon>
        <taxon>Fabales</taxon>
        <taxon>Fabaceae</taxon>
        <taxon>Papilionoideae</taxon>
        <taxon>50 kb inversion clade</taxon>
        <taxon>NPAAA clade</taxon>
        <taxon>indigoferoid/millettioid clade</taxon>
        <taxon>Phaseoleae</taxon>
        <taxon>Mucuna</taxon>
    </lineage>
</organism>
<dbReference type="Proteomes" id="UP000257109">
    <property type="component" value="Unassembled WGS sequence"/>
</dbReference>
<name>A0A371GJT7_MUCPR</name>
<evidence type="ECO:0000313" key="1">
    <source>
        <dbReference type="EMBL" id="RDX90804.1"/>
    </source>
</evidence>
<gene>
    <name evidence="1" type="ORF">CR513_27312</name>
</gene>
<keyword evidence="2" id="KW-1185">Reference proteome</keyword>